<accession>A0A938WWW9</accession>
<dbReference type="EMBL" id="JACLYU010000003">
    <property type="protein sequence ID" value="MBM6699341.1"/>
    <property type="molecule type" value="Genomic_DNA"/>
</dbReference>
<dbReference type="PROSITE" id="PS51257">
    <property type="entry name" value="PROKAR_LIPOPROTEIN"/>
    <property type="match status" value="1"/>
</dbReference>
<dbReference type="RefSeq" id="WP_204467995.1">
    <property type="nucleotide sequence ID" value="NZ_JACLYU010000003.1"/>
</dbReference>
<keyword evidence="4" id="KW-1185">Reference proteome</keyword>
<reference evidence="3" key="1">
    <citation type="submission" date="2020-08" db="EMBL/GenBank/DDBJ databases">
        <authorList>
            <person name="Cejkova D."/>
            <person name="Kubasova T."/>
            <person name="Jahodarova E."/>
            <person name="Rychlik I."/>
        </authorList>
    </citation>
    <scope>NUCLEOTIDE SEQUENCE</scope>
    <source>
        <strain evidence="3">An836</strain>
    </source>
</reference>
<name>A0A938WWW9_9BIFI</name>
<comment type="caution">
    <text evidence="3">The sequence shown here is derived from an EMBL/GenBank/DDBJ whole genome shotgun (WGS) entry which is preliminary data.</text>
</comment>
<feature type="chain" id="PRO_5037095416" description="Lipoprotein" evidence="2">
    <location>
        <begin position="26"/>
        <end position="263"/>
    </location>
</feature>
<dbReference type="AlphaFoldDB" id="A0A938WWW9"/>
<dbReference type="Proteomes" id="UP000718821">
    <property type="component" value="Unassembled WGS sequence"/>
</dbReference>
<organism evidence="3 4">
    <name type="scientific">Bifidobacterium pullorum subsp. saeculare</name>
    <dbReference type="NCBI Taxonomy" id="78257"/>
    <lineage>
        <taxon>Bacteria</taxon>
        <taxon>Bacillati</taxon>
        <taxon>Actinomycetota</taxon>
        <taxon>Actinomycetes</taxon>
        <taxon>Bifidobacteriales</taxon>
        <taxon>Bifidobacteriaceae</taxon>
        <taxon>Bifidobacterium</taxon>
    </lineage>
</organism>
<proteinExistence type="predicted"/>
<sequence>MTTPRRRAAAAIVAIAACAMTATLAGCGQDGGAPGGATTQSSQKTETGKPVQNRKLPTLDELKTQVDQETKQGIDSLDQEFQALKQKVSTYDQFVAATGDVQAFYAKVTSTTDELGVTMRERALDYANVVLSSGKPWADKYDNIDEMYDRIYDDAGSEIFDGIYDGVLKTAFNELYDGVVKSGFDMAGDYQQWSDVSSEEYERWSEASSDVYQSISDFRSDVYKFYSDIKGRILAKDKERVQEKIDDFTEKVDKVRQDVQSQQ</sequence>
<evidence type="ECO:0000313" key="3">
    <source>
        <dbReference type="EMBL" id="MBM6699341.1"/>
    </source>
</evidence>
<feature type="region of interest" description="Disordered" evidence="1">
    <location>
        <begin position="29"/>
        <end position="57"/>
    </location>
</feature>
<feature type="signal peptide" evidence="2">
    <location>
        <begin position="1"/>
        <end position="25"/>
    </location>
</feature>
<evidence type="ECO:0008006" key="5">
    <source>
        <dbReference type="Google" id="ProtNLM"/>
    </source>
</evidence>
<evidence type="ECO:0000313" key="4">
    <source>
        <dbReference type="Proteomes" id="UP000718821"/>
    </source>
</evidence>
<protein>
    <recommendedName>
        <fullName evidence="5">Lipoprotein</fullName>
    </recommendedName>
</protein>
<reference evidence="3" key="2">
    <citation type="journal article" date="2021" name="Sci. Rep.">
        <title>The distribution of antibiotic resistance genes in chicken gut microbiota commensals.</title>
        <authorList>
            <person name="Juricova H."/>
            <person name="Matiasovicova J."/>
            <person name="Kubasova T."/>
            <person name="Cejkova D."/>
            <person name="Rychlik I."/>
        </authorList>
    </citation>
    <scope>NUCLEOTIDE SEQUENCE</scope>
    <source>
        <strain evidence="3">An836</strain>
    </source>
</reference>
<keyword evidence="2" id="KW-0732">Signal</keyword>
<gene>
    <name evidence="3" type="ORF">H7U32_03190</name>
</gene>
<evidence type="ECO:0000256" key="1">
    <source>
        <dbReference type="SAM" id="MobiDB-lite"/>
    </source>
</evidence>
<evidence type="ECO:0000256" key="2">
    <source>
        <dbReference type="SAM" id="SignalP"/>
    </source>
</evidence>